<dbReference type="Proteomes" id="UP000277236">
    <property type="component" value="Unassembled WGS sequence"/>
</dbReference>
<dbReference type="InterPro" id="IPR050109">
    <property type="entry name" value="HTH-type_TetR-like_transc_reg"/>
</dbReference>
<dbReference type="PANTHER" id="PTHR30055:SF238">
    <property type="entry name" value="MYCOFACTOCIN BIOSYNTHESIS TRANSCRIPTIONAL REGULATOR MFTR-RELATED"/>
    <property type="match status" value="1"/>
</dbReference>
<dbReference type="GO" id="GO:0003700">
    <property type="term" value="F:DNA-binding transcription factor activity"/>
    <property type="evidence" value="ECO:0007669"/>
    <property type="project" value="TreeGrafter"/>
</dbReference>
<dbReference type="PANTHER" id="PTHR30055">
    <property type="entry name" value="HTH-TYPE TRANSCRIPTIONAL REGULATOR RUTR"/>
    <property type="match status" value="1"/>
</dbReference>
<evidence type="ECO:0000256" key="3">
    <source>
        <dbReference type="ARBA" id="ARBA00023163"/>
    </source>
</evidence>
<evidence type="ECO:0000256" key="2">
    <source>
        <dbReference type="ARBA" id="ARBA00023125"/>
    </source>
</evidence>
<dbReference type="EMBL" id="RBRE01000038">
    <property type="protein sequence ID" value="RMQ47217.1"/>
    <property type="molecule type" value="Genomic_DNA"/>
</dbReference>
<dbReference type="Pfam" id="PF00440">
    <property type="entry name" value="TetR_N"/>
    <property type="match status" value="1"/>
</dbReference>
<evidence type="ECO:0000313" key="6">
    <source>
        <dbReference type="EMBL" id="RMQ47217.1"/>
    </source>
</evidence>
<dbReference type="SUPFAM" id="SSF46689">
    <property type="entry name" value="Homeodomain-like"/>
    <property type="match status" value="1"/>
</dbReference>
<evidence type="ECO:0000256" key="4">
    <source>
        <dbReference type="PROSITE-ProRule" id="PRU00335"/>
    </source>
</evidence>
<proteinExistence type="predicted"/>
<dbReference type="PRINTS" id="PR00455">
    <property type="entry name" value="HTHTETR"/>
</dbReference>
<keyword evidence="1" id="KW-0805">Transcription regulation</keyword>
<dbReference type="OrthoDB" id="8535430at2"/>
<reference evidence="6 7" key="1">
    <citation type="submission" date="2018-08" db="EMBL/GenBank/DDBJ databases">
        <title>Recombination of ecologically and evolutionarily significant loci maintains genetic cohesion in the Pseudomonas syringae species complex.</title>
        <authorList>
            <person name="Dillon M."/>
            <person name="Thakur S."/>
            <person name="Almeida R.N.D."/>
            <person name="Weir B.S."/>
            <person name="Guttman D.S."/>
        </authorList>
    </citation>
    <scope>NUCLEOTIDE SEQUENCE [LARGE SCALE GENOMIC DNA]</scope>
    <source>
        <strain evidence="6 7">ICMP 3353</strain>
    </source>
</reference>
<dbReference type="PROSITE" id="PS50977">
    <property type="entry name" value="HTH_TETR_2"/>
    <property type="match status" value="1"/>
</dbReference>
<accession>A0A3M4M0I6</accession>
<keyword evidence="2 4" id="KW-0238">DNA-binding</keyword>
<dbReference type="InterPro" id="IPR001647">
    <property type="entry name" value="HTH_TetR"/>
</dbReference>
<feature type="DNA-binding region" description="H-T-H motif" evidence="4">
    <location>
        <begin position="32"/>
        <end position="51"/>
    </location>
</feature>
<name>A0A3M4M0I6_PSECI</name>
<gene>
    <name evidence="6" type="ORF">ALQ04_01550</name>
</gene>
<dbReference type="RefSeq" id="WP_122315529.1">
    <property type="nucleotide sequence ID" value="NZ_RBRE01000038.1"/>
</dbReference>
<dbReference type="InterPro" id="IPR009057">
    <property type="entry name" value="Homeodomain-like_sf"/>
</dbReference>
<evidence type="ECO:0000259" key="5">
    <source>
        <dbReference type="PROSITE" id="PS50977"/>
    </source>
</evidence>
<dbReference type="GO" id="GO:0000976">
    <property type="term" value="F:transcription cis-regulatory region binding"/>
    <property type="evidence" value="ECO:0007669"/>
    <property type="project" value="TreeGrafter"/>
</dbReference>
<organism evidence="6 7">
    <name type="scientific">Pseudomonas cichorii</name>
    <dbReference type="NCBI Taxonomy" id="36746"/>
    <lineage>
        <taxon>Bacteria</taxon>
        <taxon>Pseudomonadati</taxon>
        <taxon>Pseudomonadota</taxon>
        <taxon>Gammaproteobacteria</taxon>
        <taxon>Pseudomonadales</taxon>
        <taxon>Pseudomonadaceae</taxon>
        <taxon>Pseudomonas</taxon>
    </lineage>
</organism>
<keyword evidence="3" id="KW-0804">Transcription</keyword>
<feature type="domain" description="HTH tetR-type" evidence="5">
    <location>
        <begin position="9"/>
        <end position="69"/>
    </location>
</feature>
<evidence type="ECO:0000313" key="7">
    <source>
        <dbReference type="Proteomes" id="UP000277236"/>
    </source>
</evidence>
<evidence type="ECO:0000256" key="1">
    <source>
        <dbReference type="ARBA" id="ARBA00023015"/>
    </source>
</evidence>
<protein>
    <submittedName>
        <fullName evidence="6">Transcriptional regulator, TetR family</fullName>
    </submittedName>
</protein>
<dbReference type="AlphaFoldDB" id="A0A3M4M0I6"/>
<dbReference type="Gene3D" id="1.10.357.10">
    <property type="entry name" value="Tetracycline Repressor, domain 2"/>
    <property type="match status" value="1"/>
</dbReference>
<comment type="caution">
    <text evidence="6">The sequence shown here is derived from an EMBL/GenBank/DDBJ whole genome shotgun (WGS) entry which is preliminary data.</text>
</comment>
<sequence length="199" mass="22644">MKTRDLAKQAVRKQIALTALKLFQENGYEKTTVEDISSEIGMSTRTYFRYFRSKDDVLLEPTQLFRLSFLESFERHLRTHDLWSALNFSLNESTLGCTELNQDLSPSSIQATIRSTPALLARQLEITERLQIEATDMYLQHASQETPLKWCTANAIVRTGFACLHAIQCKPAGDDSQSALQALMEDLRPILLAERQTES</sequence>